<accession>A0A5S3V2S6</accession>
<dbReference type="Proteomes" id="UP000305729">
    <property type="component" value="Chromosome 1"/>
</dbReference>
<proteinExistence type="predicted"/>
<name>A0A5S3V2S6_9GAMM</name>
<reference evidence="1 2" key="1">
    <citation type="submission" date="2019-10" db="EMBL/GenBank/DDBJ databases">
        <title>Pseudoalteromonas rubra S4059.</title>
        <authorList>
            <person name="Paulsen S."/>
            <person name="Wang X."/>
        </authorList>
    </citation>
    <scope>NUCLEOTIDE SEQUENCE [LARGE SCALE GENOMIC DNA]</scope>
    <source>
        <strain evidence="1 2">S4059</strain>
    </source>
</reference>
<dbReference type="AlphaFoldDB" id="A0A5S3V2S6"/>
<evidence type="ECO:0000313" key="2">
    <source>
        <dbReference type="Proteomes" id="UP000305729"/>
    </source>
</evidence>
<dbReference type="EMBL" id="CP045429">
    <property type="protein sequence ID" value="QPB84682.1"/>
    <property type="molecule type" value="Genomic_DNA"/>
</dbReference>
<evidence type="ECO:0000313" key="1">
    <source>
        <dbReference type="EMBL" id="QPB84682.1"/>
    </source>
</evidence>
<gene>
    <name evidence="1" type="ORF">CWC22_017530</name>
</gene>
<sequence>MMLDVFIFLYLLICTTLWFVDVTRFHLIQHSFEGIQIAGILISVSFFGIYFFSGQFVKLILILPFFIYLQSKFKKFKQNS</sequence>
<protein>
    <submittedName>
        <fullName evidence="1">Uncharacterized protein</fullName>
    </submittedName>
</protein>
<organism evidence="1 2">
    <name type="scientific">Pseudoalteromonas rubra</name>
    <dbReference type="NCBI Taxonomy" id="43658"/>
    <lineage>
        <taxon>Bacteria</taxon>
        <taxon>Pseudomonadati</taxon>
        <taxon>Pseudomonadota</taxon>
        <taxon>Gammaproteobacteria</taxon>
        <taxon>Alteromonadales</taxon>
        <taxon>Pseudoalteromonadaceae</taxon>
        <taxon>Pseudoalteromonas</taxon>
    </lineage>
</organism>